<dbReference type="PANTHER" id="PTHR31389">
    <property type="entry name" value="LD39211P"/>
    <property type="match status" value="1"/>
</dbReference>
<protein>
    <submittedName>
        <fullName evidence="2">Uncharacterized protein</fullName>
    </submittedName>
</protein>
<reference evidence="2 3" key="1">
    <citation type="submission" date="2024-04" db="EMBL/GenBank/DDBJ databases">
        <authorList>
            <consortium name="Genoscope - CEA"/>
            <person name="William W."/>
        </authorList>
    </citation>
    <scope>NUCLEOTIDE SEQUENCE [LARGE SCALE GENOMIC DNA]</scope>
</reference>
<evidence type="ECO:0000313" key="2">
    <source>
        <dbReference type="EMBL" id="CAL1537089.1"/>
    </source>
</evidence>
<dbReference type="PANTHER" id="PTHR31389:SF4">
    <property type="entry name" value="LD39211P"/>
    <property type="match status" value="1"/>
</dbReference>
<dbReference type="InterPro" id="IPR012444">
    <property type="entry name" value="DUF1647"/>
</dbReference>
<dbReference type="Proteomes" id="UP001497497">
    <property type="component" value="Unassembled WGS sequence"/>
</dbReference>
<dbReference type="EMBL" id="CAXITT010000248">
    <property type="protein sequence ID" value="CAL1537089.1"/>
    <property type="molecule type" value="Genomic_DNA"/>
</dbReference>
<gene>
    <name evidence="2" type="ORF">GSLYS_00011002001</name>
</gene>
<sequence>MHCNKVFNTRICLRALAVSLLTGLAVLGYLVKNTTLISTWSYQAKEEDSRVWTTQSAGTDWTLKELWTNFKNILNQPCDSPVANFSQTCGKEASACTRDCIRPLSNNTEKRLNDVITSPNLTLSKQQRDAILSLSESIPESDVIFLSASSSNHYDEMQAMFHNLHTVVFPLIPNITVVLFDIGLTEDQRRKTELHCRCHVVRFPAEKFPPHMKTNICYSWKPVIVRATMDKVRQILVYQDASIRWDQQLLAVINRTRTFGLQFHRNDYLSRISLHTLKQTFNYFGEEPCAFSPFPELEANNGIYKKDPFVIRGLLEPWARCALEASCMCPVDPGSVLSCNKPVAEHRCHRFDQSALGMITAKLFNKDINRIFAPSYKYLDIRRDHRMANYFNSLDKPKV</sequence>
<comment type="caution">
    <text evidence="2">The sequence shown here is derived from an EMBL/GenBank/DDBJ whole genome shotgun (WGS) entry which is preliminary data.</text>
</comment>
<feature type="transmembrane region" description="Helical" evidence="1">
    <location>
        <begin position="12"/>
        <end position="31"/>
    </location>
</feature>
<dbReference type="AlphaFoldDB" id="A0AAV2HTP2"/>
<evidence type="ECO:0000313" key="3">
    <source>
        <dbReference type="Proteomes" id="UP001497497"/>
    </source>
</evidence>
<proteinExistence type="predicted"/>
<keyword evidence="1" id="KW-0472">Membrane</keyword>
<name>A0AAV2HTP2_LYMST</name>
<evidence type="ECO:0000256" key="1">
    <source>
        <dbReference type="SAM" id="Phobius"/>
    </source>
</evidence>
<organism evidence="2 3">
    <name type="scientific">Lymnaea stagnalis</name>
    <name type="common">Great pond snail</name>
    <name type="synonym">Helix stagnalis</name>
    <dbReference type="NCBI Taxonomy" id="6523"/>
    <lineage>
        <taxon>Eukaryota</taxon>
        <taxon>Metazoa</taxon>
        <taxon>Spiralia</taxon>
        <taxon>Lophotrochozoa</taxon>
        <taxon>Mollusca</taxon>
        <taxon>Gastropoda</taxon>
        <taxon>Heterobranchia</taxon>
        <taxon>Euthyneura</taxon>
        <taxon>Panpulmonata</taxon>
        <taxon>Hygrophila</taxon>
        <taxon>Lymnaeoidea</taxon>
        <taxon>Lymnaeidae</taxon>
        <taxon>Lymnaea</taxon>
    </lineage>
</organism>
<dbReference type="Pfam" id="PF07801">
    <property type="entry name" value="DUF1647"/>
    <property type="match status" value="1"/>
</dbReference>
<accession>A0AAV2HTP2</accession>
<keyword evidence="3" id="KW-1185">Reference proteome</keyword>
<keyword evidence="1" id="KW-0812">Transmembrane</keyword>
<keyword evidence="1" id="KW-1133">Transmembrane helix</keyword>